<dbReference type="GO" id="GO:0008270">
    <property type="term" value="F:zinc ion binding"/>
    <property type="evidence" value="ECO:0007669"/>
    <property type="project" value="UniProtKB-KW"/>
</dbReference>
<dbReference type="EMBL" id="BSDR01000001">
    <property type="protein sequence ID" value="GLI34656.1"/>
    <property type="molecule type" value="Genomic_DNA"/>
</dbReference>
<proteinExistence type="predicted"/>
<name>A0A9W6FTX7_9BACT</name>
<protein>
    <recommendedName>
        <fullName evidence="5">Zinc finger DksA/TraR C4-type domain-containing protein</fullName>
    </recommendedName>
</protein>
<evidence type="ECO:0000256" key="4">
    <source>
        <dbReference type="PROSITE-ProRule" id="PRU00510"/>
    </source>
</evidence>
<evidence type="ECO:0000256" key="1">
    <source>
        <dbReference type="ARBA" id="ARBA00022723"/>
    </source>
</evidence>
<dbReference type="PROSITE" id="PS01102">
    <property type="entry name" value="ZF_DKSA_1"/>
    <property type="match status" value="1"/>
</dbReference>
<dbReference type="InterPro" id="IPR000962">
    <property type="entry name" value="Znf_DskA_TraR"/>
</dbReference>
<dbReference type="SUPFAM" id="SSF109635">
    <property type="entry name" value="DnaK suppressor protein DksA, alpha-hairpin domain"/>
    <property type="match status" value="1"/>
</dbReference>
<feature type="zinc finger region" description="dksA C4-type" evidence="4">
    <location>
        <begin position="82"/>
        <end position="106"/>
    </location>
</feature>
<dbReference type="InterPro" id="IPR020458">
    <property type="entry name" value="Znf_DskA_TraR_CS"/>
</dbReference>
<dbReference type="Gene3D" id="1.20.120.910">
    <property type="entry name" value="DksA, coiled-coil domain"/>
    <property type="match status" value="1"/>
</dbReference>
<dbReference type="PANTHER" id="PTHR33823">
    <property type="entry name" value="RNA POLYMERASE-BINDING TRANSCRIPTION FACTOR DKSA-RELATED"/>
    <property type="match status" value="1"/>
</dbReference>
<dbReference type="PANTHER" id="PTHR33823:SF4">
    <property type="entry name" value="GENERAL STRESS PROTEIN 16O"/>
    <property type="match status" value="1"/>
</dbReference>
<dbReference type="AlphaFoldDB" id="A0A9W6FTX7"/>
<dbReference type="RefSeq" id="WP_281794041.1">
    <property type="nucleotide sequence ID" value="NZ_BSDR01000001.1"/>
</dbReference>
<comment type="caution">
    <text evidence="6">The sequence shown here is derived from an EMBL/GenBank/DDBJ whole genome shotgun (WGS) entry which is preliminary data.</text>
</comment>
<evidence type="ECO:0000313" key="7">
    <source>
        <dbReference type="Proteomes" id="UP001144372"/>
    </source>
</evidence>
<dbReference type="SUPFAM" id="SSF57716">
    <property type="entry name" value="Glucocorticoid receptor-like (DNA-binding domain)"/>
    <property type="match status" value="1"/>
</dbReference>
<keyword evidence="2" id="KW-0863">Zinc-finger</keyword>
<organism evidence="6 7">
    <name type="scientific">Desulforhabdus amnigena</name>
    <dbReference type="NCBI Taxonomy" id="40218"/>
    <lineage>
        <taxon>Bacteria</taxon>
        <taxon>Pseudomonadati</taxon>
        <taxon>Thermodesulfobacteriota</taxon>
        <taxon>Syntrophobacteria</taxon>
        <taxon>Syntrophobacterales</taxon>
        <taxon>Syntrophobacteraceae</taxon>
        <taxon>Desulforhabdus</taxon>
    </lineage>
</organism>
<feature type="domain" description="Zinc finger DksA/TraR C4-type" evidence="5">
    <location>
        <begin position="77"/>
        <end position="111"/>
    </location>
</feature>
<gene>
    <name evidence="6" type="ORF">DAMNIGENAA_20890</name>
</gene>
<evidence type="ECO:0000256" key="2">
    <source>
        <dbReference type="ARBA" id="ARBA00022771"/>
    </source>
</evidence>
<dbReference type="Pfam" id="PF01258">
    <property type="entry name" value="zf-dskA_traR"/>
    <property type="match status" value="1"/>
</dbReference>
<dbReference type="InterPro" id="IPR037187">
    <property type="entry name" value="DnaK_N"/>
</dbReference>
<sequence>MLAYFSEALKVRLEDYLLGANKITSTFENYGYRRGDPMDEADLASARYEEDFILHMKQRNHQFILEIKQALKRIDSGEFGICEECGDEIGLERLKVQPMTRVCVHCKKEMENAERRKLGKNMAWNPPWPLERNRLQSMLAVRDQGKGRYSMVQWVSAKEQATESDK</sequence>
<evidence type="ECO:0000256" key="3">
    <source>
        <dbReference type="ARBA" id="ARBA00022833"/>
    </source>
</evidence>
<keyword evidence="3" id="KW-0862">Zinc</keyword>
<reference evidence="6" key="1">
    <citation type="submission" date="2022-12" db="EMBL/GenBank/DDBJ databases">
        <title>Reference genome sequencing for broad-spectrum identification of bacterial and archaeal isolates by mass spectrometry.</title>
        <authorList>
            <person name="Sekiguchi Y."/>
            <person name="Tourlousse D.M."/>
        </authorList>
    </citation>
    <scope>NUCLEOTIDE SEQUENCE</scope>
    <source>
        <strain evidence="6">ASRB1</strain>
    </source>
</reference>
<keyword evidence="7" id="KW-1185">Reference proteome</keyword>
<accession>A0A9W6FTX7</accession>
<evidence type="ECO:0000313" key="6">
    <source>
        <dbReference type="EMBL" id="GLI34656.1"/>
    </source>
</evidence>
<keyword evidence="1" id="KW-0479">Metal-binding</keyword>
<dbReference type="PROSITE" id="PS51128">
    <property type="entry name" value="ZF_DKSA_2"/>
    <property type="match status" value="1"/>
</dbReference>
<dbReference type="Proteomes" id="UP001144372">
    <property type="component" value="Unassembled WGS sequence"/>
</dbReference>
<evidence type="ECO:0000259" key="5">
    <source>
        <dbReference type="Pfam" id="PF01258"/>
    </source>
</evidence>